<dbReference type="SMART" id="SM01065">
    <property type="entry name" value="CBM_2"/>
    <property type="match status" value="1"/>
</dbReference>
<organism evidence="7 8">
    <name type="scientific">Hoylesella oralis ATCC 33269</name>
    <dbReference type="NCBI Taxonomy" id="873533"/>
    <lineage>
        <taxon>Bacteria</taxon>
        <taxon>Pseudomonadati</taxon>
        <taxon>Bacteroidota</taxon>
        <taxon>Bacteroidia</taxon>
        <taxon>Bacteroidales</taxon>
        <taxon>Prevotellaceae</taxon>
        <taxon>Hoylesella</taxon>
    </lineage>
</organism>
<dbReference type="Pfam" id="PF00686">
    <property type="entry name" value="CBM_20"/>
    <property type="match status" value="1"/>
</dbReference>
<evidence type="ECO:0000313" key="7">
    <source>
        <dbReference type="EMBL" id="EFZ36403.1"/>
    </source>
</evidence>
<dbReference type="AlphaFoldDB" id="E7RT52"/>
<dbReference type="InterPro" id="IPR013783">
    <property type="entry name" value="Ig-like_fold"/>
</dbReference>
<keyword evidence="3" id="KW-0328">Glycosyltransferase</keyword>
<gene>
    <name evidence="7" type="ORF">HMPREF0663_12470</name>
</gene>
<dbReference type="InterPro" id="IPR003385">
    <property type="entry name" value="Glyco_hydro_77"/>
</dbReference>
<keyword evidence="2" id="KW-0963">Cytoplasm</keyword>
<dbReference type="InterPro" id="IPR013784">
    <property type="entry name" value="Carb-bd-like_fold"/>
</dbReference>
<dbReference type="Gene3D" id="2.60.40.10">
    <property type="entry name" value="Immunoglobulins"/>
    <property type="match status" value="1"/>
</dbReference>
<dbReference type="RefSeq" id="WP_004370716.1">
    <property type="nucleotide sequence ID" value="NZ_GL833119.1"/>
</dbReference>
<dbReference type="SUPFAM" id="SSF49452">
    <property type="entry name" value="Starch-binding domain-like"/>
    <property type="match status" value="1"/>
</dbReference>
<dbReference type="eggNOG" id="COG1640">
    <property type="taxonomic scope" value="Bacteria"/>
</dbReference>
<protein>
    <recommendedName>
        <fullName evidence="6">CBM20 domain-containing protein</fullName>
    </recommendedName>
</protein>
<dbReference type="GO" id="GO:2001070">
    <property type="term" value="F:starch binding"/>
    <property type="evidence" value="ECO:0007669"/>
    <property type="project" value="InterPro"/>
</dbReference>
<dbReference type="STRING" id="28134.SAMN05444288_0859"/>
<sequence length="522" mass="59666">MKLKFSMHYRTEWGQSLHVDMTYISSDGRHTRYNLPMQTQDGELWQAETVVMESRQHPVTALVYAYQVEDGTGKVLRREWSIVPRKYAFDSTIDYMFPDSWRDIPAQNHLYTAVYARSVGMMFKTEVDPLRVPLYRRTILLRVSAPQLQRGEVLAVCGNHPAMGSWSPSRYVRMMPIGGHDWLLSINADMMRLPLEYKYVVVDEQSNAISRWENGENRTTGDVFLSDGQVLVLYGEALRVEEREWRIAAVAVSEPTKILVDWVQQVGIKLIDMQPVARRGMKMKPSSVRRLQQIGAYARDRGVSLMGHIEIDLSREMVLSHIHSRVALLETCFDVLSLRFLMPADAALHADYWAYLAAERAEQIIGSTCMFVVIEADNGAGMLKPALKRLRPVYVELQSEPEKTTFEFSHVDEYPYRSVAVVAGGTTVSLARWWEEDVDRAQRYFVTILHRKGKAPRALTPDIAEDVVARHLFCPSMVSVVSITDLAAMDEGLIKRRLTVNGLSKADKLNDKLQLMIKHSRR</sequence>
<dbReference type="PANTHER" id="PTHR32518">
    <property type="match status" value="1"/>
</dbReference>
<evidence type="ECO:0000256" key="5">
    <source>
        <dbReference type="ARBA" id="ARBA00023277"/>
    </source>
</evidence>
<evidence type="ECO:0000256" key="2">
    <source>
        <dbReference type="ARBA" id="ARBA00022490"/>
    </source>
</evidence>
<comment type="subcellular location">
    <subcellularLocation>
        <location evidence="1">Cytoplasm</location>
    </subcellularLocation>
</comment>
<dbReference type="Pfam" id="PF02446">
    <property type="entry name" value="Glyco_hydro_77"/>
    <property type="match status" value="1"/>
</dbReference>
<evidence type="ECO:0000313" key="8">
    <source>
        <dbReference type="Proteomes" id="UP000005580"/>
    </source>
</evidence>
<dbReference type="PROSITE" id="PS51166">
    <property type="entry name" value="CBM20"/>
    <property type="match status" value="1"/>
</dbReference>
<keyword evidence="5" id="KW-0119">Carbohydrate metabolism</keyword>
<dbReference type="Proteomes" id="UP000005580">
    <property type="component" value="Unassembled WGS sequence"/>
</dbReference>
<dbReference type="EMBL" id="AEPE02000006">
    <property type="protein sequence ID" value="EFZ36403.1"/>
    <property type="molecule type" value="Genomic_DNA"/>
</dbReference>
<evidence type="ECO:0000256" key="4">
    <source>
        <dbReference type="ARBA" id="ARBA00022679"/>
    </source>
</evidence>
<accession>E7RT52</accession>
<comment type="caution">
    <text evidence="7">The sequence shown here is derived from an EMBL/GenBank/DDBJ whole genome shotgun (WGS) entry which is preliminary data.</text>
</comment>
<evidence type="ECO:0000256" key="3">
    <source>
        <dbReference type="ARBA" id="ARBA00022676"/>
    </source>
</evidence>
<dbReference type="Gene3D" id="3.20.20.80">
    <property type="entry name" value="Glycosidases"/>
    <property type="match status" value="1"/>
</dbReference>
<dbReference type="HOGENOM" id="CLU_521623_0_0_10"/>
<keyword evidence="4" id="KW-0808">Transferase</keyword>
<reference evidence="7" key="1">
    <citation type="submission" date="2011-01" db="EMBL/GenBank/DDBJ databases">
        <authorList>
            <person name="Muzny D."/>
            <person name="Qin X."/>
            <person name="Buhay C."/>
            <person name="Dugan-Rocha S."/>
            <person name="Ding Y."/>
            <person name="Chen G."/>
            <person name="Hawes A."/>
            <person name="Holder M."/>
            <person name="Jhangiani S."/>
            <person name="Johnson A."/>
            <person name="Khan Z."/>
            <person name="Li Z."/>
            <person name="Liu W."/>
            <person name="Liu X."/>
            <person name="Perez L."/>
            <person name="Shen H."/>
            <person name="Wang Q."/>
            <person name="Watt J."/>
            <person name="Xi L."/>
            <person name="Xin Y."/>
            <person name="Zhou J."/>
            <person name="Deng J."/>
            <person name="Jiang H."/>
            <person name="Liu Y."/>
            <person name="Qu J."/>
            <person name="Song X.-Z."/>
            <person name="Zhang L."/>
            <person name="Villasana D."/>
            <person name="Johnson A."/>
            <person name="Liu J."/>
            <person name="Liyanage D."/>
            <person name="Lorensuhewa L."/>
            <person name="Robinson T."/>
            <person name="Song A."/>
            <person name="Song B.-B."/>
            <person name="Dinh H."/>
            <person name="Thornton R."/>
            <person name="Coyle M."/>
            <person name="Francisco L."/>
            <person name="Jackson L."/>
            <person name="Javaid M."/>
            <person name="Korchina V."/>
            <person name="Kovar C."/>
            <person name="Mata R."/>
            <person name="Mathew T."/>
            <person name="Ngo R."/>
            <person name="Nguyen L."/>
            <person name="Nguyen N."/>
            <person name="Okwuonu G."/>
            <person name="Ongeri F."/>
            <person name="Pham C."/>
            <person name="Simmons D."/>
            <person name="Wilczek-Boney K."/>
            <person name="Hale W."/>
            <person name="Jakkamsetti A."/>
            <person name="Pham P."/>
            <person name="Ruth R."/>
            <person name="San Lucas F."/>
            <person name="Warren J."/>
            <person name="Zhang J."/>
            <person name="Zhao Z."/>
            <person name="Zhou C."/>
            <person name="Zhu D."/>
            <person name="Lee S."/>
            <person name="Bess C."/>
            <person name="Blankenburg K."/>
            <person name="Forbes L."/>
            <person name="Fu Q."/>
            <person name="Gubbala S."/>
            <person name="Hirani K."/>
            <person name="Jayaseelan J.C."/>
            <person name="Lara F."/>
            <person name="Munidasa M."/>
            <person name="Palculict T."/>
            <person name="Patil S."/>
            <person name="Pu L.-L."/>
            <person name="Saada N."/>
            <person name="Tang L."/>
            <person name="Weissenberger G."/>
            <person name="Zhu Y."/>
            <person name="Hemphill L."/>
            <person name="Shang Y."/>
            <person name="Youmans B."/>
            <person name="Ayvaz T."/>
            <person name="Ross M."/>
            <person name="Santibanez J."/>
            <person name="Aqrawi P."/>
            <person name="Gross S."/>
            <person name="Joshi V."/>
            <person name="Fowler G."/>
            <person name="Nazareth L."/>
            <person name="Reid J."/>
            <person name="Worley K."/>
            <person name="Petrosino J."/>
            <person name="Highlander S."/>
            <person name="Gibbs R."/>
        </authorList>
    </citation>
    <scope>NUCLEOTIDE SEQUENCE [LARGE SCALE GENOMIC DNA]</scope>
    <source>
        <strain evidence="7">ATCC 33269</strain>
    </source>
</reference>
<dbReference type="PANTHER" id="PTHR32518:SF3">
    <property type="entry name" value="4-ALPHA-GLUCANOTRANSFERASE"/>
    <property type="match status" value="1"/>
</dbReference>
<keyword evidence="8" id="KW-1185">Reference proteome</keyword>
<proteinExistence type="predicted"/>
<evidence type="ECO:0000259" key="6">
    <source>
        <dbReference type="PROSITE" id="PS51166"/>
    </source>
</evidence>
<evidence type="ECO:0000256" key="1">
    <source>
        <dbReference type="ARBA" id="ARBA00004496"/>
    </source>
</evidence>
<dbReference type="InterPro" id="IPR002044">
    <property type="entry name" value="CBM20"/>
</dbReference>
<feature type="domain" description="CBM20" evidence="6">
    <location>
        <begin position="131"/>
        <end position="247"/>
    </location>
</feature>
<name>E7RT52_9BACT</name>